<dbReference type="AlphaFoldDB" id="A0A194VTG0"/>
<dbReference type="OrthoDB" id="2104370at2759"/>
<gene>
    <name evidence="2" type="ORF">VM1G_03179</name>
</gene>
<evidence type="ECO:0000256" key="1">
    <source>
        <dbReference type="SAM" id="MobiDB-lite"/>
    </source>
</evidence>
<dbReference type="InterPro" id="IPR018562">
    <property type="entry name" value="ARS-binding_2"/>
</dbReference>
<feature type="compositionally biased region" description="Low complexity" evidence="1">
    <location>
        <begin position="10"/>
        <end position="19"/>
    </location>
</feature>
<protein>
    <submittedName>
        <fullName evidence="2">ARS-binding protein 2</fullName>
    </submittedName>
</protein>
<reference evidence="2" key="1">
    <citation type="submission" date="2014-12" db="EMBL/GenBank/DDBJ databases">
        <title>Genome Sequence of Valsa Canker Pathogens Uncovers a Specific Adaption of Colonization on Woody Bark.</title>
        <authorList>
            <person name="Yin Z."/>
            <person name="Liu H."/>
            <person name="Gao X."/>
            <person name="Li Z."/>
            <person name="Song N."/>
            <person name="Ke X."/>
            <person name="Dai Q."/>
            <person name="Wu Y."/>
            <person name="Sun Y."/>
            <person name="Xu J.-R."/>
            <person name="Kang Z.K."/>
            <person name="Wang L."/>
            <person name="Huang L."/>
        </authorList>
    </citation>
    <scope>NUCLEOTIDE SEQUENCE [LARGE SCALE GENOMIC DNA]</scope>
    <source>
        <strain evidence="2">03-8</strain>
    </source>
</reference>
<feature type="compositionally biased region" description="Basic and acidic residues" evidence="1">
    <location>
        <begin position="683"/>
        <end position="697"/>
    </location>
</feature>
<feature type="region of interest" description="Disordered" evidence="1">
    <location>
        <begin position="497"/>
        <end position="542"/>
    </location>
</feature>
<dbReference type="EMBL" id="CM003100">
    <property type="protein sequence ID" value="KUI67484.1"/>
    <property type="molecule type" value="Genomic_DNA"/>
</dbReference>
<feature type="region of interest" description="Disordered" evidence="1">
    <location>
        <begin position="286"/>
        <end position="417"/>
    </location>
</feature>
<dbReference type="GO" id="GO:0003688">
    <property type="term" value="F:DNA replication origin binding"/>
    <property type="evidence" value="ECO:0007669"/>
    <property type="project" value="TreeGrafter"/>
</dbReference>
<keyword evidence="3" id="KW-1185">Reference proteome</keyword>
<dbReference type="SMR" id="A0A194VTG0"/>
<dbReference type="Pfam" id="PF09441">
    <property type="entry name" value="Abp2"/>
    <property type="match status" value="1"/>
</dbReference>
<accession>A0A194VTG0</accession>
<proteinExistence type="predicted"/>
<dbReference type="Proteomes" id="UP000078559">
    <property type="component" value="Chromosome 3"/>
</dbReference>
<feature type="compositionally biased region" description="Polar residues" evidence="1">
    <location>
        <begin position="360"/>
        <end position="415"/>
    </location>
</feature>
<feature type="compositionally biased region" description="Low complexity" evidence="1">
    <location>
        <begin position="347"/>
        <end position="359"/>
    </location>
</feature>
<name>A0A194VTG0_CYTMA</name>
<feature type="region of interest" description="Disordered" evidence="1">
    <location>
        <begin position="657"/>
        <end position="697"/>
    </location>
</feature>
<feature type="compositionally biased region" description="Acidic residues" evidence="1">
    <location>
        <begin position="671"/>
        <end position="682"/>
    </location>
</feature>
<feature type="compositionally biased region" description="Low complexity" evidence="1">
    <location>
        <begin position="519"/>
        <end position="532"/>
    </location>
</feature>
<dbReference type="PANTHER" id="PTHR42048:SF1">
    <property type="entry name" value="ARS-BINDING PROTEIN 2"/>
    <property type="match status" value="1"/>
</dbReference>
<organism evidence="2 3">
    <name type="scientific">Cytospora mali</name>
    <name type="common">Apple Valsa canker fungus</name>
    <name type="synonym">Valsa mali</name>
    <dbReference type="NCBI Taxonomy" id="578113"/>
    <lineage>
        <taxon>Eukaryota</taxon>
        <taxon>Fungi</taxon>
        <taxon>Dikarya</taxon>
        <taxon>Ascomycota</taxon>
        <taxon>Pezizomycotina</taxon>
        <taxon>Sordariomycetes</taxon>
        <taxon>Sordariomycetidae</taxon>
        <taxon>Diaporthales</taxon>
        <taxon>Cytosporaceae</taxon>
        <taxon>Cytospora</taxon>
    </lineage>
</organism>
<evidence type="ECO:0000313" key="2">
    <source>
        <dbReference type="EMBL" id="KUI67484.1"/>
    </source>
</evidence>
<sequence>MQHPSTHLLTTNPASTSTKTTRRSLPHKKVNAETLEQAYVQFILYCNPGVPPETDTAALREAFRIPPKSGGKSFSTYALFELIKQFQNKEIKTWAELALRLGVDPPDQDKGQSTQKIQQYAVRLKRWMHSMHVDAFFDYMLNNPHPYWTEVPQDPNPITEDGRDGVAAEDDMALRSLLPHIRPRRGRKRPEDEDPSLSPSQRPKMEGVGSDFGPGRPGGPGGGTQQLDIWSAPSEGGSGLFPSQDPYSRMGMSMGNLGTSWTGENFVQTPLTAHAYSAITPSTGQALWAEPPEEPKSAITTSKPKPNRRHGAKVVSSAWRSGGPGGSGKTRGRPPLNRQISNSTNDPSSPFSAFPAQSSVVRQHSPHINSNIPSPMITHSPTAPGATVTSIPQTNMSTNQQHETPFGTPQHSQAQARDLRPIRSRLSLHVPERTSGGVRLATPSGSQPAPPVVMVNGTTIAGHQSVSFNNLHAGASTTAMDDFGTMNNPYVPFQPQQQYQTAVPPPSPAQYMSSHPGTQQPQQHPSQKQQPPGVSFTDPDDRTNVDELVSIFAYEMVGADWFDSAGNPMPACSVEEAVGMSQQIIEDVMNGATTNETFLINLAALAGGSLLKSENNTRVHKAMSGDGFSVYDCHWETRLGDIRGSYSVQVTLADSKWKRRGSAAEQGAEGEGQEDAEGEEDNGGAHEKGDSTGEAERWQKKYRDLLDVVQQQKSELSDFRRGVIKLCHPGMGGGSDEGMSG</sequence>
<feature type="region of interest" description="Disordered" evidence="1">
    <location>
        <begin position="176"/>
        <end position="245"/>
    </location>
</feature>
<feature type="region of interest" description="Disordered" evidence="1">
    <location>
        <begin position="1"/>
        <end position="26"/>
    </location>
</feature>
<evidence type="ECO:0000313" key="3">
    <source>
        <dbReference type="Proteomes" id="UP000078559"/>
    </source>
</evidence>
<feature type="compositionally biased region" description="Gly residues" evidence="1">
    <location>
        <begin position="210"/>
        <end position="224"/>
    </location>
</feature>
<dbReference type="PANTHER" id="PTHR42048">
    <property type="entry name" value="ARS-BINDING PROTEIN 2"/>
    <property type="match status" value="1"/>
</dbReference>